<dbReference type="Gene3D" id="3.30.565.10">
    <property type="entry name" value="Histidine kinase-like ATPase, C-terminal domain"/>
    <property type="match status" value="1"/>
</dbReference>
<dbReference type="Pfam" id="PF02518">
    <property type="entry name" value="HATPase_c"/>
    <property type="match status" value="1"/>
</dbReference>
<feature type="transmembrane region" description="Helical" evidence="6">
    <location>
        <begin position="76"/>
        <end position="96"/>
    </location>
</feature>
<dbReference type="CDD" id="cd16922">
    <property type="entry name" value="HATPase_EvgS-ArcB-TorS-like"/>
    <property type="match status" value="1"/>
</dbReference>
<dbReference type="InterPro" id="IPR003661">
    <property type="entry name" value="HisK_dim/P_dom"/>
</dbReference>
<keyword evidence="6" id="KW-0472">Membrane</keyword>
<feature type="domain" description="Histidine kinase" evidence="7">
    <location>
        <begin position="220"/>
        <end position="441"/>
    </location>
</feature>
<reference evidence="10" key="1">
    <citation type="journal article" date="2019" name="Int. J. Syst. Evol. Microbiol.">
        <title>The Global Catalogue of Microorganisms (GCM) 10K type strain sequencing project: providing services to taxonomists for standard genome sequencing and annotation.</title>
        <authorList>
            <consortium name="The Broad Institute Genomics Platform"/>
            <consortium name="The Broad Institute Genome Sequencing Center for Infectious Disease"/>
            <person name="Wu L."/>
            <person name="Ma J."/>
        </authorList>
    </citation>
    <scope>NUCLEOTIDE SEQUENCE [LARGE SCALE GENOMIC DNA]</scope>
    <source>
        <strain evidence="10">KCTC 42217</strain>
    </source>
</reference>
<evidence type="ECO:0000313" key="10">
    <source>
        <dbReference type="Proteomes" id="UP001597387"/>
    </source>
</evidence>
<feature type="modified residue" description="4-aspartylphosphate" evidence="5">
    <location>
        <position position="511"/>
    </location>
</feature>
<keyword evidence="4" id="KW-0902">Two-component regulatory system</keyword>
<evidence type="ECO:0000256" key="4">
    <source>
        <dbReference type="ARBA" id="ARBA00023012"/>
    </source>
</evidence>
<feature type="domain" description="Response regulatory" evidence="8">
    <location>
        <begin position="461"/>
        <end position="574"/>
    </location>
</feature>
<evidence type="ECO:0000313" key="9">
    <source>
        <dbReference type="EMBL" id="MFD2162034.1"/>
    </source>
</evidence>
<dbReference type="InterPro" id="IPR001789">
    <property type="entry name" value="Sig_transdc_resp-reg_receiver"/>
</dbReference>
<evidence type="ECO:0000256" key="5">
    <source>
        <dbReference type="PROSITE-ProRule" id="PRU00169"/>
    </source>
</evidence>
<dbReference type="EC" id="2.7.13.3" evidence="2"/>
<name>A0ABW4ZJ23_9SPHI</name>
<dbReference type="Gene3D" id="3.40.50.2300">
    <property type="match status" value="2"/>
</dbReference>
<dbReference type="RefSeq" id="WP_255898046.1">
    <property type="nucleotide sequence ID" value="NZ_JAFMZO010000001.1"/>
</dbReference>
<evidence type="ECO:0000256" key="2">
    <source>
        <dbReference type="ARBA" id="ARBA00012438"/>
    </source>
</evidence>
<dbReference type="InterPro" id="IPR004358">
    <property type="entry name" value="Sig_transdc_His_kin-like_C"/>
</dbReference>
<dbReference type="PANTHER" id="PTHR45339:SF1">
    <property type="entry name" value="HYBRID SIGNAL TRANSDUCTION HISTIDINE KINASE J"/>
    <property type="match status" value="1"/>
</dbReference>
<dbReference type="PRINTS" id="PR00344">
    <property type="entry name" value="BCTRLSENSOR"/>
</dbReference>
<keyword evidence="6" id="KW-0812">Transmembrane</keyword>
<feature type="transmembrane region" description="Helical" evidence="6">
    <location>
        <begin position="102"/>
        <end position="118"/>
    </location>
</feature>
<dbReference type="CDD" id="cd17546">
    <property type="entry name" value="REC_hyHK_CKI1_RcsC-like"/>
    <property type="match status" value="1"/>
</dbReference>
<keyword evidence="3 5" id="KW-0597">Phosphoprotein</keyword>
<evidence type="ECO:0000259" key="7">
    <source>
        <dbReference type="PROSITE" id="PS50109"/>
    </source>
</evidence>
<evidence type="ECO:0000256" key="1">
    <source>
        <dbReference type="ARBA" id="ARBA00000085"/>
    </source>
</evidence>
<dbReference type="SUPFAM" id="SSF55874">
    <property type="entry name" value="ATPase domain of HSP90 chaperone/DNA topoisomerase II/histidine kinase"/>
    <property type="match status" value="1"/>
</dbReference>
<evidence type="ECO:0000256" key="3">
    <source>
        <dbReference type="ARBA" id="ARBA00022553"/>
    </source>
</evidence>
<dbReference type="Gene3D" id="1.10.287.130">
    <property type="match status" value="1"/>
</dbReference>
<feature type="transmembrane region" description="Helical" evidence="6">
    <location>
        <begin position="27"/>
        <end position="45"/>
    </location>
</feature>
<dbReference type="InterPro" id="IPR003594">
    <property type="entry name" value="HATPase_dom"/>
</dbReference>
<dbReference type="InterPro" id="IPR036890">
    <property type="entry name" value="HATPase_C_sf"/>
</dbReference>
<feature type="domain" description="Response regulatory" evidence="8">
    <location>
        <begin position="604"/>
        <end position="719"/>
    </location>
</feature>
<evidence type="ECO:0000256" key="6">
    <source>
        <dbReference type="SAM" id="Phobius"/>
    </source>
</evidence>
<dbReference type="EMBL" id="JBHUHZ010000001">
    <property type="protein sequence ID" value="MFD2162034.1"/>
    <property type="molecule type" value="Genomic_DNA"/>
</dbReference>
<dbReference type="SMART" id="SM00388">
    <property type="entry name" value="HisKA"/>
    <property type="match status" value="1"/>
</dbReference>
<dbReference type="SMART" id="SM00387">
    <property type="entry name" value="HATPase_c"/>
    <property type="match status" value="1"/>
</dbReference>
<protein>
    <recommendedName>
        <fullName evidence="2">histidine kinase</fullName>
        <ecNumber evidence="2">2.7.13.3</ecNumber>
    </recommendedName>
</protein>
<dbReference type="Proteomes" id="UP001597387">
    <property type="component" value="Unassembled WGS sequence"/>
</dbReference>
<evidence type="ECO:0000259" key="8">
    <source>
        <dbReference type="PROSITE" id="PS50110"/>
    </source>
</evidence>
<feature type="transmembrane region" description="Helical" evidence="6">
    <location>
        <begin position="130"/>
        <end position="146"/>
    </location>
</feature>
<comment type="caution">
    <text evidence="9">The sequence shown here is derived from an EMBL/GenBank/DDBJ whole genome shotgun (WGS) entry which is preliminary data.</text>
</comment>
<dbReference type="SUPFAM" id="SSF52172">
    <property type="entry name" value="CheY-like"/>
    <property type="match status" value="2"/>
</dbReference>
<gene>
    <name evidence="9" type="ORF">ACFSJU_06490</name>
</gene>
<dbReference type="Pfam" id="PF00512">
    <property type="entry name" value="HisKA"/>
    <property type="match status" value="1"/>
</dbReference>
<dbReference type="Pfam" id="PF00072">
    <property type="entry name" value="Response_reg"/>
    <property type="match status" value="2"/>
</dbReference>
<dbReference type="InterPro" id="IPR011006">
    <property type="entry name" value="CheY-like_superfamily"/>
</dbReference>
<accession>A0ABW4ZJ23</accession>
<comment type="catalytic activity">
    <reaction evidence="1">
        <text>ATP + protein L-histidine = ADP + protein N-phospho-L-histidine.</text>
        <dbReference type="EC" id="2.7.13.3"/>
    </reaction>
</comment>
<keyword evidence="10" id="KW-1185">Reference proteome</keyword>
<dbReference type="PROSITE" id="PS50109">
    <property type="entry name" value="HIS_KIN"/>
    <property type="match status" value="1"/>
</dbReference>
<dbReference type="SMART" id="SM00448">
    <property type="entry name" value="REC"/>
    <property type="match status" value="2"/>
</dbReference>
<organism evidence="9 10">
    <name type="scientific">Paradesertivirga mongoliensis</name>
    <dbReference type="NCBI Taxonomy" id="2100740"/>
    <lineage>
        <taxon>Bacteria</taxon>
        <taxon>Pseudomonadati</taxon>
        <taxon>Bacteroidota</taxon>
        <taxon>Sphingobacteriia</taxon>
        <taxon>Sphingobacteriales</taxon>
        <taxon>Sphingobacteriaceae</taxon>
        <taxon>Paradesertivirga</taxon>
    </lineage>
</organism>
<dbReference type="InterPro" id="IPR005467">
    <property type="entry name" value="His_kinase_dom"/>
</dbReference>
<proteinExistence type="predicted"/>
<feature type="transmembrane region" description="Helical" evidence="6">
    <location>
        <begin position="51"/>
        <end position="69"/>
    </location>
</feature>
<dbReference type="PANTHER" id="PTHR45339">
    <property type="entry name" value="HYBRID SIGNAL TRANSDUCTION HISTIDINE KINASE J"/>
    <property type="match status" value="1"/>
</dbReference>
<keyword evidence="6" id="KW-1133">Transmembrane helix</keyword>
<sequence>MKEHLERENNFDVPVALGLKETSKRTIGFIYTALAFAIPLFFVNYFQGLHWVASVLFIYILFLLGILYFAKKGHLLYTKAASIICVNLFFCALTIIEGKSSGVYMFFMPLFFSIPYLIDEKKNSGREVTLYFVFSTLCFLVAILVAEDISPYQYFPPKALTFKFHQNIILSAALCWAFAYLSIKFERKYLAAVLAEKLKAEKASREAEKANQAKSTFLATMSHEIRTPMNGVIGMANLLSSTPLNQEQEEYVSVINTSGEALLGLINDILDYSKIESGNMELEKQDFNLKECLEGVMDLFAGKAASQGLDLIYQVDPRIPGIIVGDSHRLRQILINLINNALKFTHVGEVFVKVNLEGRAENENEISFDIIDTGIGIPKDKLPKLFKAFTQVDSSTTRKYGGTGLGLVICEKLVRLMGGNISVKSKVGAGTTFSFSIRCESSGVSKKEYAYLNTKNNENKKILIVDDNANYLRVIKSQMEQWGLKPYIAHSGKEALDQLSINADISLVITDKLMPEMDGIDLAKNIKAFSPDLPIILLSAVGDENRSKYPHLFTSTLTKPVKENQLYTTLQVALKEGKVSLQSEEKKSGSFVLSEDFADDYPLSILLAEDNLINQKLALKILSKLGYTADVANNGVEAVGMVQEKQYDIILMDVLMPEMDGLEATAVIRSGGQPQPQIVAMTANAMPEDREICLSAGMDNYISKPIKLEELVNILKETATLKFDQNQTEDITHG</sequence>
<dbReference type="PROSITE" id="PS50110">
    <property type="entry name" value="RESPONSE_REGULATORY"/>
    <property type="match status" value="2"/>
</dbReference>
<dbReference type="InterPro" id="IPR036097">
    <property type="entry name" value="HisK_dim/P_sf"/>
</dbReference>
<dbReference type="CDD" id="cd00082">
    <property type="entry name" value="HisKA"/>
    <property type="match status" value="1"/>
</dbReference>
<dbReference type="SUPFAM" id="SSF47384">
    <property type="entry name" value="Homodimeric domain of signal transducing histidine kinase"/>
    <property type="match status" value="1"/>
</dbReference>
<feature type="modified residue" description="4-aspartylphosphate" evidence="5">
    <location>
        <position position="653"/>
    </location>
</feature>